<evidence type="ECO:0000313" key="2">
    <source>
        <dbReference type="EMBL" id="KAJ7082400.1"/>
    </source>
</evidence>
<dbReference type="AlphaFoldDB" id="A0AAD6U120"/>
<dbReference type="Gene3D" id="1.10.10.60">
    <property type="entry name" value="Homeodomain-like"/>
    <property type="match status" value="1"/>
</dbReference>
<accession>A0AAD6U120</accession>
<feature type="region of interest" description="Disordered" evidence="1">
    <location>
        <begin position="294"/>
        <end position="372"/>
    </location>
</feature>
<feature type="compositionally biased region" description="Basic and acidic residues" evidence="1">
    <location>
        <begin position="95"/>
        <end position="110"/>
    </location>
</feature>
<feature type="region of interest" description="Disordered" evidence="1">
    <location>
        <begin position="217"/>
        <end position="270"/>
    </location>
</feature>
<feature type="compositionally biased region" description="Polar residues" evidence="1">
    <location>
        <begin position="1"/>
        <end position="12"/>
    </location>
</feature>
<evidence type="ECO:0000256" key="1">
    <source>
        <dbReference type="SAM" id="MobiDB-lite"/>
    </source>
</evidence>
<keyword evidence="3" id="KW-1185">Reference proteome</keyword>
<sequence>MASTTAGRTDGTSKTRRARTGFTQSEDEQLADFLAQRPPHTRTSISTYRETAAEPWGSKHTEHSWLQRYIRRKAHYESLIDALAHKEASSATQRTSEREQNDDAAREPPVKKQRLTSPLINPSDFTLPIPYERFLRRSKPLSDADQHISLNLAINVLSARHGLDPEIVYNTWERLGDLRLTEDHIRLKVDALELRRQEESGVDSELAQLLVVDTQRASASTTAGPSADESGSSLRSAPKRKRSKSPHPPVHTLRRPLSTLSPTRPQRVHGREMIARSSVPDEVGFAAAQPCRAIPQASPKAKREGTVVPETPQSSYRSGAERTHISPSRSDDGMEEEDELSAARSSPQPQRKLSTPNPDPESKADVGGGFRF</sequence>
<protein>
    <submittedName>
        <fullName evidence="2">Uncharacterized protein</fullName>
    </submittedName>
</protein>
<name>A0AAD6U120_9AGAR</name>
<dbReference type="Proteomes" id="UP001222325">
    <property type="component" value="Unassembled WGS sequence"/>
</dbReference>
<feature type="compositionally biased region" description="Polar residues" evidence="1">
    <location>
        <begin position="343"/>
        <end position="356"/>
    </location>
</feature>
<gene>
    <name evidence="2" type="ORF">B0H15DRAFT_440843</name>
</gene>
<comment type="caution">
    <text evidence="2">The sequence shown here is derived from an EMBL/GenBank/DDBJ whole genome shotgun (WGS) entry which is preliminary data.</text>
</comment>
<feature type="compositionally biased region" description="Basic and acidic residues" evidence="1">
    <location>
        <begin position="319"/>
        <end position="332"/>
    </location>
</feature>
<proteinExistence type="predicted"/>
<organism evidence="2 3">
    <name type="scientific">Mycena belliarum</name>
    <dbReference type="NCBI Taxonomy" id="1033014"/>
    <lineage>
        <taxon>Eukaryota</taxon>
        <taxon>Fungi</taxon>
        <taxon>Dikarya</taxon>
        <taxon>Basidiomycota</taxon>
        <taxon>Agaricomycotina</taxon>
        <taxon>Agaricomycetes</taxon>
        <taxon>Agaricomycetidae</taxon>
        <taxon>Agaricales</taxon>
        <taxon>Marasmiineae</taxon>
        <taxon>Mycenaceae</taxon>
        <taxon>Mycena</taxon>
    </lineage>
</organism>
<feature type="region of interest" description="Disordered" evidence="1">
    <location>
        <begin position="1"/>
        <end position="57"/>
    </location>
</feature>
<reference evidence="2" key="1">
    <citation type="submission" date="2023-03" db="EMBL/GenBank/DDBJ databases">
        <title>Massive genome expansion in bonnet fungi (Mycena s.s.) driven by repeated elements and novel gene families across ecological guilds.</title>
        <authorList>
            <consortium name="Lawrence Berkeley National Laboratory"/>
            <person name="Harder C.B."/>
            <person name="Miyauchi S."/>
            <person name="Viragh M."/>
            <person name="Kuo A."/>
            <person name="Thoen E."/>
            <person name="Andreopoulos B."/>
            <person name="Lu D."/>
            <person name="Skrede I."/>
            <person name="Drula E."/>
            <person name="Henrissat B."/>
            <person name="Morin E."/>
            <person name="Kohler A."/>
            <person name="Barry K."/>
            <person name="LaButti K."/>
            <person name="Morin E."/>
            <person name="Salamov A."/>
            <person name="Lipzen A."/>
            <person name="Mereny Z."/>
            <person name="Hegedus B."/>
            <person name="Baldrian P."/>
            <person name="Stursova M."/>
            <person name="Weitz H."/>
            <person name="Taylor A."/>
            <person name="Grigoriev I.V."/>
            <person name="Nagy L.G."/>
            <person name="Martin F."/>
            <person name="Kauserud H."/>
        </authorList>
    </citation>
    <scope>NUCLEOTIDE SEQUENCE</scope>
    <source>
        <strain evidence="2">CBHHK173m</strain>
    </source>
</reference>
<dbReference type="EMBL" id="JARJCN010000045">
    <property type="protein sequence ID" value="KAJ7082400.1"/>
    <property type="molecule type" value="Genomic_DNA"/>
</dbReference>
<feature type="region of interest" description="Disordered" evidence="1">
    <location>
        <begin position="86"/>
        <end position="121"/>
    </location>
</feature>
<evidence type="ECO:0000313" key="3">
    <source>
        <dbReference type="Proteomes" id="UP001222325"/>
    </source>
</evidence>